<organism evidence="1 2">
    <name type="scientific">Entomophthora muscae</name>
    <dbReference type="NCBI Taxonomy" id="34485"/>
    <lineage>
        <taxon>Eukaryota</taxon>
        <taxon>Fungi</taxon>
        <taxon>Fungi incertae sedis</taxon>
        <taxon>Zoopagomycota</taxon>
        <taxon>Entomophthoromycotina</taxon>
        <taxon>Entomophthoromycetes</taxon>
        <taxon>Entomophthorales</taxon>
        <taxon>Entomophthoraceae</taxon>
        <taxon>Entomophthora</taxon>
    </lineage>
</organism>
<dbReference type="Proteomes" id="UP001165960">
    <property type="component" value="Unassembled WGS sequence"/>
</dbReference>
<gene>
    <name evidence="1" type="ORF">DSO57_1003785</name>
</gene>
<evidence type="ECO:0000313" key="1">
    <source>
        <dbReference type="EMBL" id="KAJ9086448.1"/>
    </source>
</evidence>
<dbReference type="EMBL" id="QTSX02000719">
    <property type="protein sequence ID" value="KAJ9086448.1"/>
    <property type="molecule type" value="Genomic_DNA"/>
</dbReference>
<evidence type="ECO:0000313" key="2">
    <source>
        <dbReference type="Proteomes" id="UP001165960"/>
    </source>
</evidence>
<comment type="caution">
    <text evidence="1">The sequence shown here is derived from an EMBL/GenBank/DDBJ whole genome shotgun (WGS) entry which is preliminary data.</text>
</comment>
<protein>
    <submittedName>
        <fullName evidence="1">Uncharacterized protein</fullName>
    </submittedName>
</protein>
<accession>A0ACC2UHX9</accession>
<reference evidence="1" key="1">
    <citation type="submission" date="2022-04" db="EMBL/GenBank/DDBJ databases">
        <title>Genome of the entomopathogenic fungus Entomophthora muscae.</title>
        <authorList>
            <person name="Elya C."/>
            <person name="Lovett B.R."/>
            <person name="Lee E."/>
            <person name="Macias A.M."/>
            <person name="Hajek A.E."/>
            <person name="De Bivort B.L."/>
            <person name="Kasson M.T."/>
            <person name="De Fine Licht H.H."/>
            <person name="Stajich J.E."/>
        </authorList>
    </citation>
    <scope>NUCLEOTIDE SEQUENCE</scope>
    <source>
        <strain evidence="1">Berkeley</strain>
    </source>
</reference>
<sequence>MSDSLSPIQTRLVEIRRDLAIQIAKGEVDSEKVTAIQKELRNFDSLRVDGKFLLPDGSKPEGQAQVCGLLEECFEDVHALLSKETKVSEELKPIYDRLITMRDQLSKLYITRRWTMREIDLWTFQVQLNEVDVLRKQGKFYDPEGKPYEGQTILHFLLQKCYRIIYKLLSSSEPIAEALMPVHNQLSTLRKCLTEVKTWGGPFTSKLVLKHH</sequence>
<proteinExistence type="predicted"/>
<keyword evidence="2" id="KW-1185">Reference proteome</keyword>
<name>A0ACC2UHX9_9FUNG</name>